<dbReference type="Gene3D" id="3.30.420.40">
    <property type="match status" value="2"/>
</dbReference>
<dbReference type="InterPro" id="IPR005338">
    <property type="entry name" value="Anhydro_N_Ac-Mur_kinase"/>
</dbReference>
<dbReference type="Proteomes" id="UP000683507">
    <property type="component" value="Chromosome"/>
</dbReference>
<dbReference type="SUPFAM" id="SSF53067">
    <property type="entry name" value="Actin-like ATPase domain"/>
    <property type="match status" value="1"/>
</dbReference>
<dbReference type="EC" id="2.7.1.170" evidence="1"/>
<keyword evidence="1" id="KW-0418">Kinase</keyword>
<dbReference type="EMBL" id="OU015584">
    <property type="protein sequence ID" value="CAG5081889.1"/>
    <property type="molecule type" value="Genomic_DNA"/>
</dbReference>
<gene>
    <name evidence="1" type="primary">anmK</name>
    <name evidence="1" type="ORF">CRYO30217_01754</name>
</gene>
<organism evidence="1 2">
    <name type="scientific">Parvicella tangerina</name>
    <dbReference type="NCBI Taxonomy" id="2829795"/>
    <lineage>
        <taxon>Bacteria</taxon>
        <taxon>Pseudomonadati</taxon>
        <taxon>Bacteroidota</taxon>
        <taxon>Flavobacteriia</taxon>
        <taxon>Flavobacteriales</taxon>
        <taxon>Parvicellaceae</taxon>
        <taxon>Parvicella</taxon>
    </lineage>
</organism>
<evidence type="ECO:0000313" key="1">
    <source>
        <dbReference type="EMBL" id="CAG5081889.1"/>
    </source>
</evidence>
<proteinExistence type="predicted"/>
<dbReference type="GO" id="GO:0006040">
    <property type="term" value="P:amino sugar metabolic process"/>
    <property type="evidence" value="ECO:0007669"/>
    <property type="project" value="InterPro"/>
</dbReference>
<dbReference type="KEGG" id="ptan:CRYO30217_01754"/>
<keyword evidence="1" id="KW-0808">Transferase</keyword>
<keyword evidence="2" id="KW-1185">Reference proteome</keyword>
<dbReference type="PANTHER" id="PTHR30605">
    <property type="entry name" value="ANHYDRO-N-ACETYLMURAMIC ACID KINASE"/>
    <property type="match status" value="1"/>
</dbReference>
<accession>A0A916JMK4</accession>
<name>A0A916JMK4_9FLAO</name>
<dbReference type="InterPro" id="IPR043129">
    <property type="entry name" value="ATPase_NBD"/>
</dbReference>
<evidence type="ECO:0000313" key="2">
    <source>
        <dbReference type="Proteomes" id="UP000683507"/>
    </source>
</evidence>
<dbReference type="PANTHER" id="PTHR30605:SF0">
    <property type="entry name" value="ANHYDRO-N-ACETYLMURAMIC ACID KINASE"/>
    <property type="match status" value="1"/>
</dbReference>
<dbReference type="Pfam" id="PF03702">
    <property type="entry name" value="AnmK"/>
    <property type="match status" value="1"/>
</dbReference>
<dbReference type="GO" id="GO:0009254">
    <property type="term" value="P:peptidoglycan turnover"/>
    <property type="evidence" value="ECO:0007669"/>
    <property type="project" value="InterPro"/>
</dbReference>
<protein>
    <submittedName>
        <fullName evidence="1">Anhydro-N-acetylmuramic acid kinase</fullName>
        <ecNumber evidence="1">2.7.1.170</ecNumber>
    </submittedName>
</protein>
<dbReference type="GO" id="GO:0016301">
    <property type="term" value="F:kinase activity"/>
    <property type="evidence" value="ECO:0007669"/>
    <property type="project" value="UniProtKB-KW"/>
</dbReference>
<reference evidence="1" key="1">
    <citation type="submission" date="2021-04" db="EMBL/GenBank/DDBJ databases">
        <authorList>
            <person name="Rodrigo-Torres L."/>
            <person name="Arahal R. D."/>
            <person name="Lucena T."/>
        </authorList>
    </citation>
    <scope>NUCLEOTIDE SEQUENCE</scope>
    <source>
        <strain evidence="1">AS29M-1</strain>
    </source>
</reference>
<sequence>MTLPRKRYRIIGLMSGTSLDGLDIALCEFEKDDKWSFGILFAETQKYSDQWVSRLQLADQLSGQGLMQLDADLGKHFGEAVNNFLKKHDLKPNRIDAIASHGQTIFHQPTNSFTTQIGSGAHLSAVTGIKTICDFRSKDVALGGQGAPLVPIGDELLFGMYDYCINFGGIANISFRENDTRKSFDIGFANMASNYLVETLGKPYDENGTIAQGGSFDQSLFEQLNALEYFHKDPPKSLGKEYFDQVFSFTLKNNPLPTQDQLHTFGKHLAFQVAKHLKSGSCLSTGGGSYNQFWLDEIRSSSSVEIIVPEPIIIDFKEALIFAFLGVLRLEECTNTLHSVTGAIKDSIGGCIYT</sequence>
<dbReference type="GO" id="GO:0005524">
    <property type="term" value="F:ATP binding"/>
    <property type="evidence" value="ECO:0007669"/>
    <property type="project" value="InterPro"/>
</dbReference>
<dbReference type="AlphaFoldDB" id="A0A916JMK4"/>
<dbReference type="GO" id="GO:0016773">
    <property type="term" value="F:phosphotransferase activity, alcohol group as acceptor"/>
    <property type="evidence" value="ECO:0007669"/>
    <property type="project" value="InterPro"/>
</dbReference>
<dbReference type="RefSeq" id="WP_258541941.1">
    <property type="nucleotide sequence ID" value="NZ_OU015584.1"/>
</dbReference>